<dbReference type="EMBL" id="BKAG01000010">
    <property type="protein sequence ID" value="GEP42494.1"/>
    <property type="molecule type" value="Genomic_DNA"/>
</dbReference>
<gene>
    <name evidence="1" type="ORF">BGE01nite_17850</name>
</gene>
<evidence type="ECO:0008006" key="3">
    <source>
        <dbReference type="Google" id="ProtNLM"/>
    </source>
</evidence>
<accession>A0A512M6Z7</accession>
<reference evidence="1 2" key="1">
    <citation type="submission" date="2019-07" db="EMBL/GenBank/DDBJ databases">
        <title>Whole genome shotgun sequence of Brevifollis gellanilyticus NBRC 108608.</title>
        <authorList>
            <person name="Hosoyama A."/>
            <person name="Uohara A."/>
            <person name="Ohji S."/>
            <person name="Ichikawa N."/>
        </authorList>
    </citation>
    <scope>NUCLEOTIDE SEQUENCE [LARGE SCALE GENOMIC DNA]</scope>
    <source>
        <strain evidence="1 2">NBRC 108608</strain>
    </source>
</reference>
<organism evidence="1 2">
    <name type="scientific">Brevifollis gellanilyticus</name>
    <dbReference type="NCBI Taxonomy" id="748831"/>
    <lineage>
        <taxon>Bacteria</taxon>
        <taxon>Pseudomonadati</taxon>
        <taxon>Verrucomicrobiota</taxon>
        <taxon>Verrucomicrobiia</taxon>
        <taxon>Verrucomicrobiales</taxon>
        <taxon>Verrucomicrobiaceae</taxon>
    </lineage>
</organism>
<dbReference type="Proteomes" id="UP000321577">
    <property type="component" value="Unassembled WGS sequence"/>
</dbReference>
<protein>
    <recommendedName>
        <fullName evidence="3">Capsule polysaccharide biosynthesis protein</fullName>
    </recommendedName>
</protein>
<proteinExistence type="predicted"/>
<dbReference type="AlphaFoldDB" id="A0A512M6Z7"/>
<comment type="caution">
    <text evidence="1">The sequence shown here is derived from an EMBL/GenBank/DDBJ whole genome shotgun (WGS) entry which is preliminary data.</text>
</comment>
<sequence length="595" mass="67079">MPHTLFLTGSLAPEALEKRLLEQKGPAFVLEFDTMLDRSRYPQVTDWLTVRDLLTTSDIQGFQKEMFAALSLFLVPRPGLPEEPGDADLRRTALNGAYMDSAFTQLLNTWLCRGLCERWKFDRLVVTAGCGVHFGFWRETAAAMGLPIEILPPRNFKRGLMRNIERWYYKRQSKKLESEGRSETGESVQQTANGPLVACVSKRVSHLLADGPSSTQFRVRHLKLADLGSPDAELLQSERARFEDWWQKWPTAAEASADASDKQLLQRFGPLLKSAGEDLIQRIFPRWSALRAKARALLQQVKPDALLADTQLAEEEGVWKLAALDLGIPVIAYSYDQVVNPKMMVLPAYVLADGMRTYPRALQGGYPEERLINVASHRRPRTPPRTEAQTEAVFTQSRPEVLFSDPMSVVSDPQRSMRCFSAIVEAARLLPKVNFVIKFHPLRAAKSELRSFVGMDESEVQSKMLFIRSLKAPANVKLLAPEASMELRLRSAAVLLNTTSMSGHEAFHMGIPVVFLTEHTTDSITFPELIDRMDMQVTENGKELAAILGRLITSKEFRQSHITAQKRYLDEFYWPSRIDLNTGVCMALDKLGLSQ</sequence>
<evidence type="ECO:0000313" key="2">
    <source>
        <dbReference type="Proteomes" id="UP000321577"/>
    </source>
</evidence>
<keyword evidence="2" id="KW-1185">Reference proteome</keyword>
<dbReference type="RefSeq" id="WP_146850092.1">
    <property type="nucleotide sequence ID" value="NZ_BKAG01000010.1"/>
</dbReference>
<dbReference type="OrthoDB" id="184977at2"/>
<dbReference type="SUPFAM" id="SSF53756">
    <property type="entry name" value="UDP-Glycosyltransferase/glycogen phosphorylase"/>
    <property type="match status" value="1"/>
</dbReference>
<name>A0A512M6Z7_9BACT</name>
<evidence type="ECO:0000313" key="1">
    <source>
        <dbReference type="EMBL" id="GEP42494.1"/>
    </source>
</evidence>